<dbReference type="GeneID" id="101353239"/>
<dbReference type="KEGG" id="tmu:101353239"/>
<proteinExistence type="inferred from homology"/>
<keyword evidence="5 7" id="KW-0732">Signal</keyword>
<keyword evidence="6" id="KW-0027">Amidation</keyword>
<name>A0A2Y9R9P0_TRIMA</name>
<keyword evidence="4" id="KW-0165">Cleavage on pair of basic residues</keyword>
<dbReference type="GO" id="GO:0007217">
    <property type="term" value="P:tachykinin receptor signaling pathway"/>
    <property type="evidence" value="ECO:0007669"/>
    <property type="project" value="TreeGrafter"/>
</dbReference>
<dbReference type="RefSeq" id="XP_023588544.1">
    <property type="nucleotide sequence ID" value="XM_023732776.1"/>
</dbReference>
<evidence type="ECO:0000256" key="7">
    <source>
        <dbReference type="SAM" id="SignalP"/>
    </source>
</evidence>
<protein>
    <submittedName>
        <fullName evidence="9">Tachykinin-4</fullName>
    </submittedName>
</protein>
<feature type="chain" id="PRO_5016084681" evidence="7">
    <location>
        <begin position="20"/>
        <end position="68"/>
    </location>
</feature>
<dbReference type="GO" id="GO:0031835">
    <property type="term" value="F:substance P receptor binding"/>
    <property type="evidence" value="ECO:0007669"/>
    <property type="project" value="TreeGrafter"/>
</dbReference>
<dbReference type="GO" id="GO:0005615">
    <property type="term" value="C:extracellular space"/>
    <property type="evidence" value="ECO:0007669"/>
    <property type="project" value="TreeGrafter"/>
</dbReference>
<evidence type="ECO:0000256" key="5">
    <source>
        <dbReference type="ARBA" id="ARBA00022729"/>
    </source>
</evidence>
<dbReference type="CTD" id="255061"/>
<dbReference type="InterPro" id="IPR013055">
    <property type="entry name" value="Tachy_Neuro_lke_CS"/>
</dbReference>
<dbReference type="FunCoup" id="A0A2Y9R9P0">
    <property type="interactions" value="414"/>
</dbReference>
<dbReference type="STRING" id="127582.A0A2Y9R9P0"/>
<comment type="subcellular location">
    <subcellularLocation>
        <location evidence="1">Secreted</location>
    </subcellularLocation>
</comment>
<dbReference type="GO" id="GO:0006954">
    <property type="term" value="P:inflammatory response"/>
    <property type="evidence" value="ECO:0007669"/>
    <property type="project" value="TreeGrafter"/>
</dbReference>
<evidence type="ECO:0000313" key="8">
    <source>
        <dbReference type="Proteomes" id="UP000248480"/>
    </source>
</evidence>
<evidence type="ECO:0000256" key="4">
    <source>
        <dbReference type="ARBA" id="ARBA00022685"/>
    </source>
</evidence>
<comment type="similarity">
    <text evidence="2">Belongs to the tachykinin family.</text>
</comment>
<evidence type="ECO:0000256" key="2">
    <source>
        <dbReference type="ARBA" id="ARBA00007518"/>
    </source>
</evidence>
<evidence type="ECO:0000313" key="9">
    <source>
        <dbReference type="RefSeq" id="XP_023588544.1"/>
    </source>
</evidence>
<dbReference type="PANTHER" id="PTHR11250">
    <property type="entry name" value="TACHYKININ"/>
    <property type="match status" value="1"/>
</dbReference>
<accession>A0A2Y9R9P0</accession>
<keyword evidence="8" id="KW-1185">Reference proteome</keyword>
<dbReference type="InParanoid" id="A0A2Y9R9P0"/>
<dbReference type="GO" id="GO:0007204">
    <property type="term" value="P:positive regulation of cytosolic calcium ion concentration"/>
    <property type="evidence" value="ECO:0007669"/>
    <property type="project" value="TreeGrafter"/>
</dbReference>
<dbReference type="AlphaFoldDB" id="A0A2Y9R9P0"/>
<evidence type="ECO:0000256" key="6">
    <source>
        <dbReference type="ARBA" id="ARBA00022815"/>
    </source>
</evidence>
<reference evidence="9" key="1">
    <citation type="submission" date="2025-08" db="UniProtKB">
        <authorList>
            <consortium name="RefSeq"/>
        </authorList>
    </citation>
    <scope>IDENTIFICATION</scope>
</reference>
<dbReference type="PANTHER" id="PTHR11250:SF2">
    <property type="entry name" value="TACHYKININ-4"/>
    <property type="match status" value="1"/>
</dbReference>
<keyword evidence="3" id="KW-0964">Secreted</keyword>
<sequence length="68" mass="7266">MLLCLTLILLMGLSVCTVAGDSREELTLSAEAGPWEGAVLSIQLQLQEVKRGKASQFFGLMGKQVVGE</sequence>
<feature type="signal peptide" evidence="7">
    <location>
        <begin position="1"/>
        <end position="19"/>
    </location>
</feature>
<dbReference type="PROSITE" id="PS00267">
    <property type="entry name" value="TACHYKININ"/>
    <property type="match status" value="1"/>
</dbReference>
<evidence type="ECO:0000256" key="3">
    <source>
        <dbReference type="ARBA" id="ARBA00022525"/>
    </source>
</evidence>
<dbReference type="Proteomes" id="UP000248480">
    <property type="component" value="Unplaced"/>
</dbReference>
<organism evidence="8 9">
    <name type="scientific">Trichechus manatus latirostris</name>
    <name type="common">Florida manatee</name>
    <dbReference type="NCBI Taxonomy" id="127582"/>
    <lineage>
        <taxon>Eukaryota</taxon>
        <taxon>Metazoa</taxon>
        <taxon>Chordata</taxon>
        <taxon>Craniata</taxon>
        <taxon>Vertebrata</taxon>
        <taxon>Euteleostomi</taxon>
        <taxon>Mammalia</taxon>
        <taxon>Eutheria</taxon>
        <taxon>Afrotheria</taxon>
        <taxon>Sirenia</taxon>
        <taxon>Trichechidae</taxon>
        <taxon>Trichechus</taxon>
    </lineage>
</organism>
<gene>
    <name evidence="9" type="primary">TAC4</name>
</gene>
<evidence type="ECO:0000256" key="1">
    <source>
        <dbReference type="ARBA" id="ARBA00004613"/>
    </source>
</evidence>